<gene>
    <name evidence="1" type="ORF">H9L14_13305</name>
</gene>
<reference evidence="1 2" key="1">
    <citation type="submission" date="2020-08" db="EMBL/GenBank/DDBJ databases">
        <title>Genome sequence of Sphingomonas sediminicola KACC 15039T.</title>
        <authorList>
            <person name="Hyun D.-W."/>
            <person name="Bae J.-W."/>
        </authorList>
    </citation>
    <scope>NUCLEOTIDE SEQUENCE [LARGE SCALE GENOMIC DNA]</scope>
    <source>
        <strain evidence="1 2">KACC 15039</strain>
    </source>
</reference>
<dbReference type="SUPFAM" id="SSF51182">
    <property type="entry name" value="RmlC-like cupins"/>
    <property type="match status" value="1"/>
</dbReference>
<dbReference type="EMBL" id="CP060782">
    <property type="protein sequence ID" value="QNP45520.1"/>
    <property type="molecule type" value="Genomic_DNA"/>
</dbReference>
<dbReference type="InterPro" id="IPR011051">
    <property type="entry name" value="RmlC_Cupin_sf"/>
</dbReference>
<protein>
    <submittedName>
        <fullName evidence="1">Cupin domain-containing protein</fullName>
    </submittedName>
</protein>
<evidence type="ECO:0000313" key="2">
    <source>
        <dbReference type="Proteomes" id="UP000516105"/>
    </source>
</evidence>
<accession>A0ABX6T6W1</accession>
<dbReference type="RefSeq" id="WP_187708475.1">
    <property type="nucleotide sequence ID" value="NZ_CP060782.1"/>
</dbReference>
<proteinExistence type="predicted"/>
<organism evidence="1 2">
    <name type="scientific">Sphingomonas sediminicola</name>
    <dbReference type="NCBI Taxonomy" id="386874"/>
    <lineage>
        <taxon>Bacteria</taxon>
        <taxon>Pseudomonadati</taxon>
        <taxon>Pseudomonadota</taxon>
        <taxon>Alphaproteobacteria</taxon>
        <taxon>Sphingomonadales</taxon>
        <taxon>Sphingomonadaceae</taxon>
        <taxon>Sphingomonas</taxon>
    </lineage>
</organism>
<keyword evidence="2" id="KW-1185">Reference proteome</keyword>
<dbReference type="InterPro" id="IPR014710">
    <property type="entry name" value="RmlC-like_jellyroll"/>
</dbReference>
<sequence>MRLDVVLKRFETPDEVREFELGKFELVSLGRMTIGRATYQPGWKWSVHVGAALGATSCHVEHVGMVVSGCATAAMDDGGVIEMRAGDIFYVPPGHDSWVVGDEPYVSLHFMGAEDYAAHD</sequence>
<dbReference type="Proteomes" id="UP000516105">
    <property type="component" value="Chromosome"/>
</dbReference>
<name>A0ABX6T6W1_9SPHN</name>
<dbReference type="CDD" id="cd06990">
    <property type="entry name" value="cupin_DUF861"/>
    <property type="match status" value="1"/>
</dbReference>
<dbReference type="Gene3D" id="2.60.120.10">
    <property type="entry name" value="Jelly Rolls"/>
    <property type="match status" value="1"/>
</dbReference>
<evidence type="ECO:0000313" key="1">
    <source>
        <dbReference type="EMBL" id="QNP45520.1"/>
    </source>
</evidence>